<protein>
    <recommendedName>
        <fullName evidence="3">DUF4291 domain-containing protein</fullName>
    </recommendedName>
</protein>
<organism evidence="1 2">
    <name type="scientific">Amycolatopsis vastitatis</name>
    <dbReference type="NCBI Taxonomy" id="1905142"/>
    <lineage>
        <taxon>Bacteria</taxon>
        <taxon>Bacillati</taxon>
        <taxon>Actinomycetota</taxon>
        <taxon>Actinomycetes</taxon>
        <taxon>Pseudonocardiales</taxon>
        <taxon>Pseudonocardiaceae</taxon>
        <taxon>Amycolatopsis</taxon>
    </lineage>
</organism>
<reference evidence="2" key="1">
    <citation type="submission" date="2017-07" db="EMBL/GenBank/DDBJ databases">
        <title>Comparative genome mining reveals phylogenetic distribution patterns of secondary metabolites in Amycolatopsis.</title>
        <authorList>
            <person name="Adamek M."/>
            <person name="Alanjary M."/>
            <person name="Sales-Ortells H."/>
            <person name="Goodfellow M."/>
            <person name="Bull A.T."/>
            <person name="Kalinowski J."/>
            <person name="Ziemert N."/>
        </authorList>
    </citation>
    <scope>NUCLEOTIDE SEQUENCE [LARGE SCALE GENOMIC DNA]</scope>
    <source>
        <strain evidence="2">H5</strain>
    </source>
</reference>
<proteinExistence type="predicted"/>
<gene>
    <name evidence="1" type="ORF">CF165_16300</name>
</gene>
<comment type="caution">
    <text evidence="1">The sequence shown here is derived from an EMBL/GenBank/DDBJ whole genome shotgun (WGS) entry which is preliminary data.</text>
</comment>
<name>A0A229T9N1_9PSEU</name>
<evidence type="ECO:0008006" key="3">
    <source>
        <dbReference type="Google" id="ProtNLM"/>
    </source>
</evidence>
<dbReference type="EMBL" id="NMUL01000012">
    <property type="protein sequence ID" value="OXM67947.1"/>
    <property type="molecule type" value="Genomic_DNA"/>
</dbReference>
<dbReference type="Proteomes" id="UP000215199">
    <property type="component" value="Unassembled WGS sequence"/>
</dbReference>
<dbReference type="PANTHER" id="PTHR38567">
    <property type="entry name" value="DUF4291 DOMAIN-CONTAINING PROTEIN"/>
    <property type="match status" value="1"/>
</dbReference>
<dbReference type="AlphaFoldDB" id="A0A229T9N1"/>
<sequence length="201" mass="22931">MFEEQRVPDRQIRAAQTDTTVRVYQAYSPEIADAALEKQTFVAPFKRDRMTWIKPSFRWMAYRCGYGRKPGQERILAIDITRDGFEWALAHAALSKPRRDQDTAAWKQQLKTSPVRIQWDPERDLDHTALNFRAIQIGLSGEAVDRYVDEWITGITDVTPVMRDIAGLLATDQLHLAVKLVPHEPPYPLSEDLARAIGASA</sequence>
<evidence type="ECO:0000313" key="2">
    <source>
        <dbReference type="Proteomes" id="UP000215199"/>
    </source>
</evidence>
<dbReference type="OrthoDB" id="65842at2"/>
<dbReference type="Pfam" id="PF14124">
    <property type="entry name" value="DUF4291"/>
    <property type="match status" value="1"/>
</dbReference>
<dbReference type="RefSeq" id="WP_093948342.1">
    <property type="nucleotide sequence ID" value="NZ_NMUL01000012.1"/>
</dbReference>
<dbReference type="PANTHER" id="PTHR38567:SF1">
    <property type="entry name" value="DUF4291 DOMAIN-CONTAINING PROTEIN"/>
    <property type="match status" value="1"/>
</dbReference>
<evidence type="ECO:0000313" key="1">
    <source>
        <dbReference type="EMBL" id="OXM67947.1"/>
    </source>
</evidence>
<keyword evidence="2" id="KW-1185">Reference proteome</keyword>
<accession>A0A229T9N1</accession>
<dbReference type="InterPro" id="IPR025633">
    <property type="entry name" value="DUF4291"/>
</dbReference>